<name>A0A3D9VBE9_THECX</name>
<feature type="domain" description="Beta-lactamase-related" evidence="3">
    <location>
        <begin position="61"/>
        <end position="360"/>
    </location>
</feature>
<dbReference type="RefSeq" id="WP_115849265.1">
    <property type="nucleotide sequence ID" value="NZ_QTUC01000001.1"/>
</dbReference>
<dbReference type="PANTHER" id="PTHR46825:SF7">
    <property type="entry name" value="D-ALANYL-D-ALANINE CARBOXYPEPTIDASE"/>
    <property type="match status" value="1"/>
</dbReference>
<dbReference type="InterPro" id="IPR012338">
    <property type="entry name" value="Beta-lactam/transpept-like"/>
</dbReference>
<feature type="chain" id="PRO_5017807075" evidence="2">
    <location>
        <begin position="28"/>
        <end position="421"/>
    </location>
</feature>
<evidence type="ECO:0000313" key="4">
    <source>
        <dbReference type="EMBL" id="REF35484.1"/>
    </source>
</evidence>
<keyword evidence="4" id="KW-0378">Hydrolase</keyword>
<proteinExistence type="predicted"/>
<dbReference type="SUPFAM" id="SSF56601">
    <property type="entry name" value="beta-lactamase/transpeptidase-like"/>
    <property type="match status" value="1"/>
</dbReference>
<dbReference type="InterPro" id="IPR001466">
    <property type="entry name" value="Beta-lactam-related"/>
</dbReference>
<dbReference type="InterPro" id="IPR050491">
    <property type="entry name" value="AmpC-like"/>
</dbReference>
<organism evidence="4 5">
    <name type="scientific">Thermasporomyces composti</name>
    <dbReference type="NCBI Taxonomy" id="696763"/>
    <lineage>
        <taxon>Bacteria</taxon>
        <taxon>Bacillati</taxon>
        <taxon>Actinomycetota</taxon>
        <taxon>Actinomycetes</taxon>
        <taxon>Propionibacteriales</taxon>
        <taxon>Nocardioidaceae</taxon>
        <taxon>Thermasporomyces</taxon>
    </lineage>
</organism>
<dbReference type="Gene3D" id="3.40.710.10">
    <property type="entry name" value="DD-peptidase/beta-lactamase superfamily"/>
    <property type="match status" value="1"/>
</dbReference>
<evidence type="ECO:0000256" key="2">
    <source>
        <dbReference type="SAM" id="SignalP"/>
    </source>
</evidence>
<reference evidence="4 5" key="1">
    <citation type="submission" date="2018-08" db="EMBL/GenBank/DDBJ databases">
        <title>Sequencing the genomes of 1000 actinobacteria strains.</title>
        <authorList>
            <person name="Klenk H.-P."/>
        </authorList>
    </citation>
    <scope>NUCLEOTIDE SEQUENCE [LARGE SCALE GENOMIC DNA]</scope>
    <source>
        <strain evidence="4 5">DSM 22891</strain>
    </source>
</reference>
<gene>
    <name evidence="4" type="ORF">DFJ64_0864</name>
</gene>
<dbReference type="Proteomes" id="UP000256485">
    <property type="component" value="Unassembled WGS sequence"/>
</dbReference>
<dbReference type="Pfam" id="PF00144">
    <property type="entry name" value="Beta-lactamase"/>
    <property type="match status" value="1"/>
</dbReference>
<keyword evidence="5" id="KW-1185">Reference proteome</keyword>
<feature type="signal peptide" evidence="2">
    <location>
        <begin position="1"/>
        <end position="27"/>
    </location>
</feature>
<dbReference type="OrthoDB" id="9809635at2"/>
<accession>A0A3D9VBE9</accession>
<feature type="region of interest" description="Disordered" evidence="1">
    <location>
        <begin position="401"/>
        <end position="421"/>
    </location>
</feature>
<dbReference type="PANTHER" id="PTHR46825">
    <property type="entry name" value="D-ALANYL-D-ALANINE-CARBOXYPEPTIDASE/ENDOPEPTIDASE AMPH"/>
    <property type="match status" value="1"/>
</dbReference>
<comment type="caution">
    <text evidence="4">The sequence shown here is derived from an EMBL/GenBank/DDBJ whole genome shotgun (WGS) entry which is preliminary data.</text>
</comment>
<evidence type="ECO:0000259" key="3">
    <source>
        <dbReference type="Pfam" id="PF00144"/>
    </source>
</evidence>
<sequence length="421" mass="45601">MRFIRRRGGVVALILVATMLSAGPAVAAPRGLSPGTHQARTVENSVADKRLDAALDAVTVAGMPGVLGRVTDGPDRWKGASGVADIHTKRPMRPHMRFRIGSITKTFVATVVLQHVSEGRLDLDAPVADYLPGLLPDDLGESVTVRMLLNHTSGLPDYDTVLYREITDIEKYRLAFFTPRQLVKLALTDPPTPRGQFAYSNTNYILAGMIVERVSGRSIQSEVTRRIIRPLRLKDTSFPRVSPFIPGPHPASYVPAGPPERPLVDFSVYTPTVFGAAGAMISSTRDLERFFDELLFGNLLDKDALAEMQTTVPTGSDAFEYGLGLMKLELCGTFWGHDGVVWGQTALALAKADTGRHVSVATTMSHYGPAGEPIDQALSNFLLLASCPDVTVSADEPPAIWPGGTPRWAPLPSLTQPSNRR</sequence>
<evidence type="ECO:0000256" key="1">
    <source>
        <dbReference type="SAM" id="MobiDB-lite"/>
    </source>
</evidence>
<dbReference type="EMBL" id="QTUC01000001">
    <property type="protein sequence ID" value="REF35484.1"/>
    <property type="molecule type" value="Genomic_DNA"/>
</dbReference>
<protein>
    <submittedName>
        <fullName evidence="4">D-alanyl-D-alanine carboxypeptidase</fullName>
    </submittedName>
</protein>
<dbReference type="AlphaFoldDB" id="A0A3D9VBE9"/>
<evidence type="ECO:0000313" key="5">
    <source>
        <dbReference type="Proteomes" id="UP000256485"/>
    </source>
</evidence>
<keyword evidence="4" id="KW-0121">Carboxypeptidase</keyword>
<keyword evidence="4" id="KW-0645">Protease</keyword>
<keyword evidence="2" id="KW-0732">Signal</keyword>
<dbReference type="GO" id="GO:0004180">
    <property type="term" value="F:carboxypeptidase activity"/>
    <property type="evidence" value="ECO:0007669"/>
    <property type="project" value="UniProtKB-KW"/>
</dbReference>